<protein>
    <submittedName>
        <fullName evidence="1">Uncharacterized protein</fullName>
    </submittedName>
</protein>
<sequence>MSICPRSPTTANSLRYLARLLTMTSDPQSALLDSKTSAHMPSENSVFVNYQLKKAQGLGKRTPLDFLTTPKYHSVRLE</sequence>
<reference evidence="1 2" key="1">
    <citation type="submission" date="2019-05" db="EMBL/GenBank/DDBJ databases">
        <title>Emergence of the Ug99 lineage of the wheat stem rust pathogen through somatic hybridization.</title>
        <authorList>
            <person name="Li F."/>
            <person name="Upadhyaya N.M."/>
            <person name="Sperschneider J."/>
            <person name="Matny O."/>
            <person name="Nguyen-Phuc H."/>
            <person name="Mago R."/>
            <person name="Raley C."/>
            <person name="Miller M.E."/>
            <person name="Silverstein K.A.T."/>
            <person name="Henningsen E."/>
            <person name="Hirsch C.D."/>
            <person name="Visser B."/>
            <person name="Pretorius Z.A."/>
            <person name="Steffenson B.J."/>
            <person name="Schwessinger B."/>
            <person name="Dodds P.N."/>
            <person name="Figueroa M."/>
        </authorList>
    </citation>
    <scope>NUCLEOTIDE SEQUENCE [LARGE SCALE GENOMIC DNA]</scope>
    <source>
        <strain evidence="1 2">Ug99</strain>
    </source>
</reference>
<evidence type="ECO:0000313" key="1">
    <source>
        <dbReference type="EMBL" id="KAA1133899.1"/>
    </source>
</evidence>
<dbReference type="Proteomes" id="UP000325313">
    <property type="component" value="Unassembled WGS sequence"/>
</dbReference>
<dbReference type="AlphaFoldDB" id="A0A5B0S8R5"/>
<accession>A0A5B0S8R5</accession>
<dbReference type="EMBL" id="VDEP01000070">
    <property type="protein sequence ID" value="KAA1133899.1"/>
    <property type="molecule type" value="Genomic_DNA"/>
</dbReference>
<proteinExistence type="predicted"/>
<organism evidence="1 2">
    <name type="scientific">Puccinia graminis f. sp. tritici</name>
    <dbReference type="NCBI Taxonomy" id="56615"/>
    <lineage>
        <taxon>Eukaryota</taxon>
        <taxon>Fungi</taxon>
        <taxon>Dikarya</taxon>
        <taxon>Basidiomycota</taxon>
        <taxon>Pucciniomycotina</taxon>
        <taxon>Pucciniomycetes</taxon>
        <taxon>Pucciniales</taxon>
        <taxon>Pucciniaceae</taxon>
        <taxon>Puccinia</taxon>
    </lineage>
</organism>
<evidence type="ECO:0000313" key="2">
    <source>
        <dbReference type="Proteomes" id="UP000325313"/>
    </source>
</evidence>
<comment type="caution">
    <text evidence="1">The sequence shown here is derived from an EMBL/GenBank/DDBJ whole genome shotgun (WGS) entry which is preliminary data.</text>
</comment>
<gene>
    <name evidence="1" type="ORF">PGTUg99_031004</name>
</gene>
<name>A0A5B0S8R5_PUCGR</name>